<dbReference type="AlphaFoldDB" id="A0A3N4KH99"/>
<evidence type="ECO:0000256" key="1">
    <source>
        <dbReference type="SAM" id="MobiDB-lite"/>
    </source>
</evidence>
<proteinExistence type="predicted"/>
<accession>A0A3N4KH99</accession>
<dbReference type="EMBL" id="ML119147">
    <property type="protein sequence ID" value="RPB09907.1"/>
    <property type="molecule type" value="Genomic_DNA"/>
</dbReference>
<protein>
    <recommendedName>
        <fullName evidence="4">Amidoligase enzyme</fullName>
    </recommendedName>
</protein>
<name>A0A3N4KH99_9PEZI</name>
<evidence type="ECO:0000313" key="3">
    <source>
        <dbReference type="Proteomes" id="UP000277580"/>
    </source>
</evidence>
<dbReference type="InParanoid" id="A0A3N4KH99"/>
<dbReference type="PANTHER" id="PTHR36847">
    <property type="entry name" value="AMIDOLIGASE ENZYME"/>
    <property type="match status" value="1"/>
</dbReference>
<dbReference type="STRING" id="1392247.A0A3N4KH99"/>
<sequence length="431" mass="47776">MRRSEITSLREALAESHSNLLFVETPETSPDKPSAVTAAGTTDSNTLGSTFTAPPTPTLYGYSRLESSESDTSSSAEVPPTDGHTSPATAEDPHEIFTSPRRLDLTIGVELEAIIDNLTVEDCLEVHRIVADVLYPLAEELGTSVSYQYGLKLPDIPFPNTLFQVIDDLSIETDIKQDSNGAETSTPIWEPSNSAGVEVITPIMRNDEWTFIVPDMMALLKRSFDISFNRTTALHVHVGIGRPHTLRDLKRVAKAVILFEDAMNTLHPLYRNSHYTLIGSHILPCRKGEHLNGLSDYDMMMVIEKTTSSAELIHTINPIPNFMLNANHTPFSHWKGYRYSFTSIPTLDTIEFRQAAGTLNGEMAVNWIKRVAKFVISAVSTSDEMLENWAKEGIGRTTDAFILEAFGAPIPVDVFSKELEEAEKTVENLHI</sequence>
<dbReference type="InterPro" id="IPR022025">
    <property type="entry name" value="Amidoligase_2"/>
</dbReference>
<dbReference type="OrthoDB" id="5330120at2759"/>
<dbReference type="PANTHER" id="PTHR36847:SF1">
    <property type="entry name" value="AMIDOLIGASE ENZYME"/>
    <property type="match status" value="1"/>
</dbReference>
<keyword evidence="3" id="KW-1185">Reference proteome</keyword>
<gene>
    <name evidence="2" type="ORF">P167DRAFT_547668</name>
</gene>
<evidence type="ECO:0000313" key="2">
    <source>
        <dbReference type="EMBL" id="RPB09907.1"/>
    </source>
</evidence>
<dbReference type="Proteomes" id="UP000277580">
    <property type="component" value="Unassembled WGS sequence"/>
</dbReference>
<dbReference type="Pfam" id="PF12224">
    <property type="entry name" value="Amidoligase_2"/>
    <property type="match status" value="1"/>
</dbReference>
<evidence type="ECO:0008006" key="4">
    <source>
        <dbReference type="Google" id="ProtNLM"/>
    </source>
</evidence>
<feature type="compositionally biased region" description="Polar residues" evidence="1">
    <location>
        <begin position="39"/>
        <end position="53"/>
    </location>
</feature>
<organism evidence="2 3">
    <name type="scientific">Morchella conica CCBAS932</name>
    <dbReference type="NCBI Taxonomy" id="1392247"/>
    <lineage>
        <taxon>Eukaryota</taxon>
        <taxon>Fungi</taxon>
        <taxon>Dikarya</taxon>
        <taxon>Ascomycota</taxon>
        <taxon>Pezizomycotina</taxon>
        <taxon>Pezizomycetes</taxon>
        <taxon>Pezizales</taxon>
        <taxon>Morchellaceae</taxon>
        <taxon>Morchella</taxon>
    </lineage>
</organism>
<feature type="region of interest" description="Disordered" evidence="1">
    <location>
        <begin position="20"/>
        <end position="97"/>
    </location>
</feature>
<reference evidence="2 3" key="1">
    <citation type="journal article" date="2018" name="Nat. Ecol. Evol.">
        <title>Pezizomycetes genomes reveal the molecular basis of ectomycorrhizal truffle lifestyle.</title>
        <authorList>
            <person name="Murat C."/>
            <person name="Payen T."/>
            <person name="Noel B."/>
            <person name="Kuo A."/>
            <person name="Morin E."/>
            <person name="Chen J."/>
            <person name="Kohler A."/>
            <person name="Krizsan K."/>
            <person name="Balestrini R."/>
            <person name="Da Silva C."/>
            <person name="Montanini B."/>
            <person name="Hainaut M."/>
            <person name="Levati E."/>
            <person name="Barry K.W."/>
            <person name="Belfiori B."/>
            <person name="Cichocki N."/>
            <person name="Clum A."/>
            <person name="Dockter R.B."/>
            <person name="Fauchery L."/>
            <person name="Guy J."/>
            <person name="Iotti M."/>
            <person name="Le Tacon F."/>
            <person name="Lindquist E.A."/>
            <person name="Lipzen A."/>
            <person name="Malagnac F."/>
            <person name="Mello A."/>
            <person name="Molinier V."/>
            <person name="Miyauchi S."/>
            <person name="Poulain J."/>
            <person name="Riccioni C."/>
            <person name="Rubini A."/>
            <person name="Sitrit Y."/>
            <person name="Splivallo R."/>
            <person name="Traeger S."/>
            <person name="Wang M."/>
            <person name="Zifcakova L."/>
            <person name="Wipf D."/>
            <person name="Zambonelli A."/>
            <person name="Paolocci F."/>
            <person name="Nowrousian M."/>
            <person name="Ottonello S."/>
            <person name="Baldrian P."/>
            <person name="Spatafora J.W."/>
            <person name="Henrissat B."/>
            <person name="Nagy L.G."/>
            <person name="Aury J.M."/>
            <person name="Wincker P."/>
            <person name="Grigoriev I.V."/>
            <person name="Bonfante P."/>
            <person name="Martin F.M."/>
        </authorList>
    </citation>
    <scope>NUCLEOTIDE SEQUENCE [LARGE SCALE GENOMIC DNA]</scope>
    <source>
        <strain evidence="2 3">CCBAS932</strain>
    </source>
</reference>